<evidence type="ECO:0000256" key="9">
    <source>
        <dbReference type="ARBA" id="ARBA00022723"/>
    </source>
</evidence>
<dbReference type="PANTHER" id="PTHR24421">
    <property type="entry name" value="NITRATE/NITRITE SENSOR PROTEIN NARX-RELATED"/>
    <property type="match status" value="1"/>
</dbReference>
<comment type="catalytic activity">
    <reaction evidence="1">
        <text>ATP + protein L-histidine = ADP + protein N-phospho-L-histidine.</text>
        <dbReference type="EC" id="2.7.13.3"/>
    </reaction>
</comment>
<evidence type="ECO:0000256" key="7">
    <source>
        <dbReference type="ARBA" id="ARBA00022490"/>
    </source>
</evidence>
<dbReference type="Pfam" id="PF02518">
    <property type="entry name" value="HATPase_c"/>
    <property type="match status" value="1"/>
</dbReference>
<keyword evidence="10 18" id="KW-0418">Kinase</keyword>
<feature type="transmembrane region" description="Helical" evidence="16">
    <location>
        <begin position="44"/>
        <end position="62"/>
    </location>
</feature>
<evidence type="ECO:0000256" key="4">
    <source>
        <dbReference type="ARBA" id="ARBA00012438"/>
    </source>
</evidence>
<evidence type="ECO:0000256" key="13">
    <source>
        <dbReference type="ARBA" id="ARBA00023014"/>
    </source>
</evidence>
<evidence type="ECO:0000256" key="8">
    <source>
        <dbReference type="ARBA" id="ARBA00022679"/>
    </source>
</evidence>
<keyword evidence="6" id="KW-0004">4Fe-4S</keyword>
<accession>A0ABT6PP84</accession>
<evidence type="ECO:0000256" key="6">
    <source>
        <dbReference type="ARBA" id="ARBA00022485"/>
    </source>
</evidence>
<dbReference type="Gene3D" id="1.20.5.1930">
    <property type="match status" value="1"/>
</dbReference>
<keyword evidence="19" id="KW-1185">Reference proteome</keyword>
<reference evidence="18 19" key="1">
    <citation type="submission" date="2023-04" db="EMBL/GenBank/DDBJ databases">
        <title>Draft genome sequence of Saccharopolyspora sp. TS4A08 isolated from sweet potato rhizospheric soil.</title>
        <authorList>
            <person name="Suksaard P."/>
            <person name="Duangmal K."/>
        </authorList>
    </citation>
    <scope>NUCLEOTIDE SEQUENCE [LARGE SCALE GENOMIC DNA]</scope>
    <source>
        <strain evidence="18 19">TS4A08</strain>
    </source>
</reference>
<keyword evidence="16" id="KW-1133">Transmembrane helix</keyword>
<feature type="transmembrane region" description="Helical" evidence="16">
    <location>
        <begin position="74"/>
        <end position="102"/>
    </location>
</feature>
<gene>
    <name evidence="18" type="ORF">QFW96_14390</name>
</gene>
<evidence type="ECO:0000256" key="5">
    <source>
        <dbReference type="ARBA" id="ARBA00017322"/>
    </source>
</evidence>
<protein>
    <recommendedName>
        <fullName evidence="5">Oxygen sensor histidine kinase NreB</fullName>
        <ecNumber evidence="4">2.7.13.3</ecNumber>
    </recommendedName>
    <alternativeName>
        <fullName evidence="15">Nitrogen regulation protein B</fullName>
    </alternativeName>
</protein>
<evidence type="ECO:0000256" key="12">
    <source>
        <dbReference type="ARBA" id="ARBA00023012"/>
    </source>
</evidence>
<dbReference type="CDD" id="cd16917">
    <property type="entry name" value="HATPase_UhpB-NarQ-NarX-like"/>
    <property type="match status" value="1"/>
</dbReference>
<dbReference type="SUPFAM" id="SSF55874">
    <property type="entry name" value="ATPase domain of HSP90 chaperone/DNA topoisomerase II/histidine kinase"/>
    <property type="match status" value="1"/>
</dbReference>
<dbReference type="InterPro" id="IPR004358">
    <property type="entry name" value="Sig_transdc_His_kin-like_C"/>
</dbReference>
<dbReference type="PROSITE" id="PS50109">
    <property type="entry name" value="HIS_KIN"/>
    <property type="match status" value="1"/>
</dbReference>
<feature type="transmembrane region" description="Helical" evidence="16">
    <location>
        <begin position="109"/>
        <end position="126"/>
    </location>
</feature>
<feature type="transmembrane region" description="Helical" evidence="16">
    <location>
        <begin position="132"/>
        <end position="152"/>
    </location>
</feature>
<keyword evidence="16" id="KW-0472">Membrane</keyword>
<dbReference type="PIRSF" id="PIRSF037434">
    <property type="entry name" value="STHK_ChrS"/>
    <property type="match status" value="1"/>
</dbReference>
<keyword evidence="12" id="KW-0902">Two-component regulatory system</keyword>
<dbReference type="EMBL" id="JASAOF010000007">
    <property type="protein sequence ID" value="MDI2029817.1"/>
    <property type="molecule type" value="Genomic_DNA"/>
</dbReference>
<proteinExistence type="predicted"/>
<dbReference type="RefSeq" id="WP_281456125.1">
    <property type="nucleotide sequence ID" value="NZ_JASAOF010000007.1"/>
</dbReference>
<dbReference type="Proteomes" id="UP001237595">
    <property type="component" value="Unassembled WGS sequence"/>
</dbReference>
<feature type="domain" description="Histidine kinase" evidence="17">
    <location>
        <begin position="190"/>
        <end position="383"/>
    </location>
</feature>
<dbReference type="PANTHER" id="PTHR24421:SF62">
    <property type="entry name" value="SENSORY TRANSDUCTION HISTIDINE KINASE"/>
    <property type="match status" value="1"/>
</dbReference>
<dbReference type="InterPro" id="IPR017205">
    <property type="entry name" value="Sig_transdc_His_kinase_ChrS"/>
</dbReference>
<evidence type="ECO:0000313" key="19">
    <source>
        <dbReference type="Proteomes" id="UP001237595"/>
    </source>
</evidence>
<keyword evidence="7" id="KW-0963">Cytoplasm</keyword>
<sequence length="385" mass="41426">MTDETTPPGGWLYRAMHVGFFVLLAASASRFVDVHGLVGITPWVLGLSVALIVVYGVGIAFWERSAHLRQVWVGAVVVVWCALVLVAPSFGWCAVPLFFVCLRVLKPKPLVIAVVLLTATVIFAQLRLAEYVQLISVLVPIAVATMATAVFLELRRESERRRELIDQLVRTRGELAEAEHRAGISSERERLAREIHDTIAQGLSSIRMLLQAAERSGNADANVRRAGEISEHNLEEARRFVRGLTPAALERRSLPEALRALADRTVAESGIEVRFDVVGDPLPTREDDDAVLLRVAQGALANVREHSGARTVGVTLSYLDDEVSLDVRDDGTGFDPANPPHGAGRGFGLGGMRARVEQRGGTLAVESGSGEGTAVAATLPVGGVS</sequence>
<dbReference type="InterPro" id="IPR003594">
    <property type="entry name" value="HATPase_dom"/>
</dbReference>
<evidence type="ECO:0000256" key="1">
    <source>
        <dbReference type="ARBA" id="ARBA00000085"/>
    </source>
</evidence>
<keyword evidence="11" id="KW-0408">Iron</keyword>
<keyword evidence="9" id="KW-0479">Metal-binding</keyword>
<dbReference type="PRINTS" id="PR00344">
    <property type="entry name" value="BCTRLSENSOR"/>
</dbReference>
<keyword evidence="8" id="KW-0808">Transferase</keyword>
<dbReference type="SMART" id="SM00387">
    <property type="entry name" value="HATPase_c"/>
    <property type="match status" value="1"/>
</dbReference>
<evidence type="ECO:0000313" key="18">
    <source>
        <dbReference type="EMBL" id="MDI2029817.1"/>
    </source>
</evidence>
<feature type="transmembrane region" description="Helical" evidence="16">
    <location>
        <begin position="12"/>
        <end position="32"/>
    </location>
</feature>
<evidence type="ECO:0000256" key="11">
    <source>
        <dbReference type="ARBA" id="ARBA00023004"/>
    </source>
</evidence>
<dbReference type="EC" id="2.7.13.3" evidence="4"/>
<evidence type="ECO:0000259" key="17">
    <source>
        <dbReference type="PROSITE" id="PS50109"/>
    </source>
</evidence>
<dbReference type="GO" id="GO:0016301">
    <property type="term" value="F:kinase activity"/>
    <property type="evidence" value="ECO:0007669"/>
    <property type="project" value="UniProtKB-KW"/>
</dbReference>
<evidence type="ECO:0000256" key="3">
    <source>
        <dbReference type="ARBA" id="ARBA00004496"/>
    </source>
</evidence>
<comment type="cofactor">
    <cofactor evidence="2">
        <name>[4Fe-4S] cluster</name>
        <dbReference type="ChEBI" id="CHEBI:49883"/>
    </cofactor>
</comment>
<dbReference type="InterPro" id="IPR005467">
    <property type="entry name" value="His_kinase_dom"/>
</dbReference>
<keyword evidence="13" id="KW-0411">Iron-sulfur</keyword>
<comment type="caution">
    <text evidence="18">The sequence shown here is derived from an EMBL/GenBank/DDBJ whole genome shotgun (WGS) entry which is preliminary data.</text>
</comment>
<dbReference type="Pfam" id="PF07730">
    <property type="entry name" value="HisKA_3"/>
    <property type="match status" value="1"/>
</dbReference>
<dbReference type="Gene3D" id="3.30.565.10">
    <property type="entry name" value="Histidine kinase-like ATPase, C-terminal domain"/>
    <property type="match status" value="1"/>
</dbReference>
<name>A0ABT6PP84_9PSEU</name>
<comment type="subcellular location">
    <subcellularLocation>
        <location evidence="3">Cytoplasm</location>
    </subcellularLocation>
</comment>
<dbReference type="InterPro" id="IPR050482">
    <property type="entry name" value="Sensor_HK_TwoCompSys"/>
</dbReference>
<organism evidence="18 19">
    <name type="scientific">Saccharopolyspora ipomoeae</name>
    <dbReference type="NCBI Taxonomy" id="3042027"/>
    <lineage>
        <taxon>Bacteria</taxon>
        <taxon>Bacillati</taxon>
        <taxon>Actinomycetota</taxon>
        <taxon>Actinomycetes</taxon>
        <taxon>Pseudonocardiales</taxon>
        <taxon>Pseudonocardiaceae</taxon>
        <taxon>Saccharopolyspora</taxon>
    </lineage>
</organism>
<evidence type="ECO:0000256" key="2">
    <source>
        <dbReference type="ARBA" id="ARBA00001966"/>
    </source>
</evidence>
<evidence type="ECO:0000256" key="16">
    <source>
        <dbReference type="SAM" id="Phobius"/>
    </source>
</evidence>
<dbReference type="InterPro" id="IPR011712">
    <property type="entry name" value="Sig_transdc_His_kin_sub3_dim/P"/>
</dbReference>
<keyword evidence="16" id="KW-0812">Transmembrane</keyword>
<comment type="function">
    <text evidence="14">Member of the two-component regulatory system NreB/NreC involved in the control of dissimilatory nitrate/nitrite reduction in response to oxygen. NreB functions as a direct oxygen sensor histidine kinase which is autophosphorylated, in the absence of oxygen, probably at the conserved histidine residue, and transfers its phosphate group probably to a conserved aspartate residue of NreC. NreB/NreC activates the expression of the nitrate (narGHJI) and nitrite (nir) reductase operons, as well as the putative nitrate transporter gene narT.</text>
</comment>
<evidence type="ECO:0000256" key="15">
    <source>
        <dbReference type="ARBA" id="ARBA00030800"/>
    </source>
</evidence>
<evidence type="ECO:0000256" key="14">
    <source>
        <dbReference type="ARBA" id="ARBA00024827"/>
    </source>
</evidence>
<dbReference type="InterPro" id="IPR036890">
    <property type="entry name" value="HATPase_C_sf"/>
</dbReference>
<evidence type="ECO:0000256" key="10">
    <source>
        <dbReference type="ARBA" id="ARBA00022777"/>
    </source>
</evidence>